<keyword evidence="5" id="KW-0627">Porphyrin biosynthesis</keyword>
<keyword evidence="8" id="KW-1185">Reference proteome</keyword>
<dbReference type="InterPro" id="IPR036291">
    <property type="entry name" value="NAD(P)-bd_dom_sf"/>
</dbReference>
<dbReference type="GO" id="GO:0019354">
    <property type="term" value="P:siroheme biosynthetic process"/>
    <property type="evidence" value="ECO:0007669"/>
    <property type="project" value="UniProtKB-UniPathway"/>
</dbReference>
<dbReference type="GO" id="GO:0043115">
    <property type="term" value="F:precorrin-2 dehydrogenase activity"/>
    <property type="evidence" value="ECO:0007669"/>
    <property type="project" value="UniProtKB-EC"/>
</dbReference>
<dbReference type="SUPFAM" id="SSF51735">
    <property type="entry name" value="NAD(P)-binding Rossmann-fold domains"/>
    <property type="match status" value="1"/>
</dbReference>
<dbReference type="Gene3D" id="3.40.50.720">
    <property type="entry name" value="NAD(P)-binding Rossmann-like Domain"/>
    <property type="match status" value="1"/>
</dbReference>
<dbReference type="PANTHER" id="PTHR35330:SF1">
    <property type="entry name" value="SIROHEME BIOSYNTHESIS PROTEIN MET8"/>
    <property type="match status" value="1"/>
</dbReference>
<evidence type="ECO:0000256" key="6">
    <source>
        <dbReference type="ARBA" id="ARBA00047561"/>
    </source>
</evidence>
<sequence length="158" mass="18319">MSKKQFLPIAIDITNKKILIIGGGEDAYKKLKILQRSTDLVEVLAPNIISWIKNTGITYHEQQYDKDVLKNYYLIYSCVEDPAFVRQLIRDCREANVLLNVHDQPDFCEFVSPAIYKQDNISIAVSSNGEDVFKSIKIRNQLKDYFENYRLQKLLIAN</sequence>
<dbReference type="UniPathway" id="UPA00262">
    <property type="reaction ID" value="UER00222"/>
</dbReference>
<dbReference type="GO" id="GO:0004325">
    <property type="term" value="F:ferrochelatase activity"/>
    <property type="evidence" value="ECO:0007669"/>
    <property type="project" value="InterPro"/>
</dbReference>
<evidence type="ECO:0000256" key="4">
    <source>
        <dbReference type="ARBA" id="ARBA00023027"/>
    </source>
</evidence>
<name>A0A2V3ZW98_9BACT</name>
<dbReference type="Proteomes" id="UP000248079">
    <property type="component" value="Unassembled WGS sequence"/>
</dbReference>
<organism evidence="7 8">
    <name type="scientific">Marinifilum breve</name>
    <dbReference type="NCBI Taxonomy" id="2184082"/>
    <lineage>
        <taxon>Bacteria</taxon>
        <taxon>Pseudomonadati</taxon>
        <taxon>Bacteroidota</taxon>
        <taxon>Bacteroidia</taxon>
        <taxon>Marinilabiliales</taxon>
        <taxon>Marinifilaceae</taxon>
    </lineage>
</organism>
<comment type="pathway">
    <text evidence="1">Porphyrin-containing compound metabolism; siroheme biosynthesis; sirohydrochlorin from precorrin-2: step 1/1.</text>
</comment>
<dbReference type="PANTHER" id="PTHR35330">
    <property type="entry name" value="SIROHEME BIOSYNTHESIS PROTEIN MET8"/>
    <property type="match status" value="1"/>
</dbReference>
<evidence type="ECO:0000256" key="3">
    <source>
        <dbReference type="ARBA" id="ARBA00023002"/>
    </source>
</evidence>
<evidence type="ECO:0000313" key="8">
    <source>
        <dbReference type="Proteomes" id="UP000248079"/>
    </source>
</evidence>
<dbReference type="RefSeq" id="WP_110361584.1">
    <property type="nucleotide sequence ID" value="NZ_QFLI01000006.1"/>
</dbReference>
<dbReference type="AlphaFoldDB" id="A0A2V3ZW98"/>
<keyword evidence="3" id="KW-0560">Oxidoreductase</keyword>
<keyword evidence="4" id="KW-0520">NAD</keyword>
<reference evidence="7 8" key="1">
    <citation type="submission" date="2018-05" db="EMBL/GenBank/DDBJ databases">
        <title>Marinifilum breve JC075T sp. nov., a marine bacterium isolated from Yongle Blue Hole in the South China Sea.</title>
        <authorList>
            <person name="Fu T."/>
        </authorList>
    </citation>
    <scope>NUCLEOTIDE SEQUENCE [LARGE SCALE GENOMIC DNA]</scope>
    <source>
        <strain evidence="7 8">JC075</strain>
    </source>
</reference>
<comment type="caution">
    <text evidence="7">The sequence shown here is derived from an EMBL/GenBank/DDBJ whole genome shotgun (WGS) entry which is preliminary data.</text>
</comment>
<dbReference type="OrthoDB" id="45564at2"/>
<dbReference type="NCBIfam" id="TIGR01470">
    <property type="entry name" value="cysG_Nterm"/>
    <property type="match status" value="1"/>
</dbReference>
<dbReference type="InterPro" id="IPR006367">
    <property type="entry name" value="Sirohaem_synthase_N"/>
</dbReference>
<proteinExistence type="predicted"/>
<evidence type="ECO:0000256" key="5">
    <source>
        <dbReference type="ARBA" id="ARBA00023244"/>
    </source>
</evidence>
<dbReference type="SUPFAM" id="SSF75615">
    <property type="entry name" value="Siroheme synthase middle domains-like"/>
    <property type="match status" value="1"/>
</dbReference>
<protein>
    <recommendedName>
        <fullName evidence="2">precorrin-2 dehydrogenase</fullName>
        <ecNumber evidence="2">1.3.1.76</ecNumber>
    </recommendedName>
</protein>
<evidence type="ECO:0000313" key="7">
    <source>
        <dbReference type="EMBL" id="PXX99191.1"/>
    </source>
</evidence>
<dbReference type="EC" id="1.3.1.76" evidence="2"/>
<comment type="catalytic activity">
    <reaction evidence="6">
        <text>precorrin-2 + NAD(+) = sirohydrochlorin + NADH + 2 H(+)</text>
        <dbReference type="Rhea" id="RHEA:15613"/>
        <dbReference type="ChEBI" id="CHEBI:15378"/>
        <dbReference type="ChEBI" id="CHEBI:57540"/>
        <dbReference type="ChEBI" id="CHEBI:57945"/>
        <dbReference type="ChEBI" id="CHEBI:58351"/>
        <dbReference type="ChEBI" id="CHEBI:58827"/>
        <dbReference type="EC" id="1.3.1.76"/>
    </reaction>
</comment>
<accession>A0A2V3ZW98</accession>
<evidence type="ECO:0000256" key="1">
    <source>
        <dbReference type="ARBA" id="ARBA00005010"/>
    </source>
</evidence>
<gene>
    <name evidence="7" type="ORF">DF185_15045</name>
</gene>
<evidence type="ECO:0000256" key="2">
    <source>
        <dbReference type="ARBA" id="ARBA00012400"/>
    </source>
</evidence>
<dbReference type="EMBL" id="QFLI01000006">
    <property type="protein sequence ID" value="PXX99191.1"/>
    <property type="molecule type" value="Genomic_DNA"/>
</dbReference>
<dbReference type="InterPro" id="IPR028161">
    <property type="entry name" value="Met8-like"/>
</dbReference>
<dbReference type="Pfam" id="PF13241">
    <property type="entry name" value="NAD_binding_7"/>
    <property type="match status" value="1"/>
</dbReference>